<dbReference type="Gene3D" id="1.20.1640.10">
    <property type="entry name" value="Multidrug efflux transporter AcrB transmembrane domain"/>
    <property type="match status" value="2"/>
</dbReference>
<gene>
    <name evidence="2" type="ORF">JD108_03730</name>
    <name evidence="3" type="ORF">KDJ56_03735</name>
</gene>
<keyword evidence="1" id="KW-1133">Transmembrane helix</keyword>
<dbReference type="Gene3D" id="3.30.2090.10">
    <property type="entry name" value="Multidrug efflux transporter AcrB TolC docking domain, DN and DC subdomains"/>
    <property type="match status" value="2"/>
</dbReference>
<feature type="transmembrane region" description="Helical" evidence="1">
    <location>
        <begin position="12"/>
        <end position="30"/>
    </location>
</feature>
<evidence type="ECO:0000256" key="1">
    <source>
        <dbReference type="SAM" id="Phobius"/>
    </source>
</evidence>
<dbReference type="PRINTS" id="PR00702">
    <property type="entry name" value="ACRIFLAVINRP"/>
</dbReference>
<feature type="transmembrane region" description="Helical" evidence="1">
    <location>
        <begin position="336"/>
        <end position="356"/>
    </location>
</feature>
<dbReference type="Proteomes" id="UP000595847">
    <property type="component" value="Chromosome"/>
</dbReference>
<feature type="transmembrane region" description="Helical" evidence="1">
    <location>
        <begin position="389"/>
        <end position="414"/>
    </location>
</feature>
<dbReference type="GO" id="GO:0005886">
    <property type="term" value="C:plasma membrane"/>
    <property type="evidence" value="ECO:0007669"/>
    <property type="project" value="TreeGrafter"/>
</dbReference>
<protein>
    <submittedName>
        <fullName evidence="2">Efflux RND transporter permease subunit</fullName>
    </submittedName>
</protein>
<dbReference type="Pfam" id="PF00873">
    <property type="entry name" value="ACR_tran"/>
    <property type="match status" value="1"/>
</dbReference>
<keyword evidence="5" id="KW-1185">Reference proteome</keyword>
<dbReference type="EMBL" id="CP073708">
    <property type="protein sequence ID" value="QUO42153.1"/>
    <property type="molecule type" value="Genomic_DNA"/>
</dbReference>
<dbReference type="GO" id="GO:0042910">
    <property type="term" value="F:xenobiotic transmembrane transporter activity"/>
    <property type="evidence" value="ECO:0007669"/>
    <property type="project" value="TreeGrafter"/>
</dbReference>
<feature type="transmembrane region" description="Helical" evidence="1">
    <location>
        <begin position="434"/>
        <end position="460"/>
    </location>
</feature>
<dbReference type="Gene3D" id="3.30.70.1440">
    <property type="entry name" value="Multidrug efflux transporter AcrB pore domain"/>
    <property type="match status" value="1"/>
</dbReference>
<dbReference type="KEGG" id="bcop:JD108_03730"/>
<dbReference type="InterPro" id="IPR001036">
    <property type="entry name" value="Acrflvin-R"/>
</dbReference>
<evidence type="ECO:0000313" key="4">
    <source>
        <dbReference type="Proteomes" id="UP000595847"/>
    </source>
</evidence>
<reference evidence="3" key="2">
    <citation type="submission" date="2021-04" db="EMBL/GenBank/DDBJ databases">
        <title>Brevibacillus composti FJAT-54423, complete genome.</title>
        <authorList>
            <person name="Tang R."/>
        </authorList>
    </citation>
    <scope>NUCLEOTIDE SEQUENCE</scope>
    <source>
        <strain evidence="3">FJAT-54424</strain>
    </source>
</reference>
<organism evidence="2 4">
    <name type="scientific">Brevibacillus composti</name>
    <dbReference type="NCBI Taxonomy" id="2796470"/>
    <lineage>
        <taxon>Bacteria</taxon>
        <taxon>Bacillati</taxon>
        <taxon>Bacillota</taxon>
        <taxon>Bacilli</taxon>
        <taxon>Bacillales</taxon>
        <taxon>Paenibacillaceae</taxon>
        <taxon>Brevibacillus</taxon>
    </lineage>
</organism>
<name>A0A7T5EM12_9BACL</name>
<reference evidence="2 4" key="1">
    <citation type="submission" date="2020-12" db="EMBL/GenBank/DDBJ databases">
        <title>strain FJAT-54423T represents a novel species of the genus Brevibacillus.</title>
        <authorList>
            <person name="Tang R."/>
        </authorList>
    </citation>
    <scope>NUCLEOTIDE SEQUENCE [LARGE SCALE GENOMIC DNA]</scope>
    <source>
        <strain evidence="2 4">FJAT-54423</strain>
    </source>
</reference>
<evidence type="ECO:0000313" key="5">
    <source>
        <dbReference type="Proteomes" id="UP000677234"/>
    </source>
</evidence>
<evidence type="ECO:0000313" key="2">
    <source>
        <dbReference type="EMBL" id="QQE75067.1"/>
    </source>
</evidence>
<dbReference type="RefSeq" id="WP_198828600.1">
    <property type="nucleotide sequence ID" value="NZ_CP066308.1"/>
</dbReference>
<evidence type="ECO:0000313" key="3">
    <source>
        <dbReference type="EMBL" id="QUO42153.1"/>
    </source>
</evidence>
<dbReference type="PANTHER" id="PTHR32063">
    <property type="match status" value="1"/>
</dbReference>
<dbReference type="InterPro" id="IPR027463">
    <property type="entry name" value="AcrB_DN_DC_subdom"/>
</dbReference>
<dbReference type="Gene3D" id="3.30.70.1430">
    <property type="entry name" value="Multidrug efflux transporter AcrB pore domain"/>
    <property type="match status" value="2"/>
</dbReference>
<feature type="transmembrane region" description="Helical" evidence="1">
    <location>
        <begin position="893"/>
        <end position="917"/>
    </location>
</feature>
<dbReference type="PANTHER" id="PTHR32063:SF0">
    <property type="entry name" value="SWARMING MOTILITY PROTEIN SWRC"/>
    <property type="match status" value="1"/>
</dbReference>
<dbReference type="SUPFAM" id="SSF82866">
    <property type="entry name" value="Multidrug efflux transporter AcrB transmembrane domain"/>
    <property type="match status" value="2"/>
</dbReference>
<feature type="transmembrane region" description="Helical" evidence="1">
    <location>
        <begin position="841"/>
        <end position="860"/>
    </location>
</feature>
<feature type="transmembrane region" description="Helical" evidence="1">
    <location>
        <begin position="513"/>
        <end position="540"/>
    </location>
</feature>
<dbReference type="Gene3D" id="3.30.70.1320">
    <property type="entry name" value="Multidrug efflux transporter AcrB pore domain like"/>
    <property type="match status" value="1"/>
</dbReference>
<accession>A0A7T5EM12</accession>
<feature type="transmembrane region" description="Helical" evidence="1">
    <location>
        <begin position="937"/>
        <end position="958"/>
    </location>
</feature>
<keyword evidence="1" id="KW-0812">Transmembrane</keyword>
<keyword evidence="1" id="KW-0472">Membrane</keyword>
<feature type="transmembrane region" description="Helical" evidence="1">
    <location>
        <begin position="970"/>
        <end position="993"/>
    </location>
</feature>
<dbReference type="SUPFAM" id="SSF82693">
    <property type="entry name" value="Multidrug efflux transporter AcrB pore domain, PN1, PN2, PC1 and PC2 subdomains"/>
    <property type="match status" value="2"/>
</dbReference>
<feature type="transmembrane region" description="Helical" evidence="1">
    <location>
        <begin position="466"/>
        <end position="492"/>
    </location>
</feature>
<dbReference type="EMBL" id="CP066308">
    <property type="protein sequence ID" value="QQE75067.1"/>
    <property type="molecule type" value="Genomic_DNA"/>
</dbReference>
<proteinExistence type="predicted"/>
<dbReference type="AlphaFoldDB" id="A0A7T5EM12"/>
<sequence length="1024" mass="110943">MKWLTKQSLQNPAMVVIISLLVALGGMFSFSQINIESEPQAKLGMLTISTTYPTASSQDVLEDVTKPLEKAVDRVSGVKSYISRSQENHSLLTVSIEAEANPDRVRDEVEKSVAAARLPASAGRPEVTLRQIGTEPMYFLAISNEKQVRSSEAFYRLVKDKLIRDLEMIEGVDAVEMIGAEKQVIRIRPDRQTLQYYGLSPADLKQAIEAQHVSASVGSVTSEGKEAIARVNNAYSDFEQLRQTRLLLPAGGEGLGASLRLDDVAEIKREGERTSVSRLNGKPAVAVHITKTADGNIVEVSNQIREKLEHYRKEYPDLTFEIVSDRSDFVKTSIGGMAKEGAMGILMAAAVIFLFLRHVKSTLIVLVSIPLCILVSVMFLQWNGISINLMSLFGMTVAIGRVVDDSIVVVENIYRRFQTEPRSNRTIIQAVSEVAGAITSSTLATVAVFLPIAFVSGILGDFFKPFAAAVAWALLASLLVAVTVVPLLAGLTMGRDTDQRHRESRLGLLYPKLLGWALVHKGKTMAIALMLFAGSLGLAFQLPSGFLPELNTNLLFIKLNLPAGTALDRTSEYARLLEEAILREPEVLYVQSKIGSADDAAKATHTTEITVKLTAGTDEDAVLERLRQSIEPLAPADAQIAYSKPAAGGQGGYQAVLYGTDFATLKEAAISVKQKLKENPLLANVKDNVSDRREQLTIQVDRERALQWGLTPDQVSKQVAVAMGTSRLKSMYLDGEEYDLLFGTDHAADLQQLAELWIKSPQGHQVPLTELAALKMEEVQSALLRKDGEPYVQITADILGADKGGISKKQTEALQQMELPAGVNISSEGIQQDMQKGFIEMFAAMGAAVLLVLLVMVASFGNIWSPLAVLLSLPLASIGGMLGLWLIGGVLDMTVLIGFLMLIGIVVTNAIVLMDRVQQLMKAGMRVREALIEAGRVRLRPIMMTAVATIAAMLPLALGFSEGSLLSKGLSTVVIGGLLSSTLLTLVIVPVGYESLHRLASRDRCRKAGKTVHEAIGGGIRDEA</sequence>
<feature type="transmembrane region" description="Helical" evidence="1">
    <location>
        <begin position="363"/>
        <end position="383"/>
    </location>
</feature>
<dbReference type="Proteomes" id="UP000677234">
    <property type="component" value="Chromosome"/>
</dbReference>
<dbReference type="SUPFAM" id="SSF82714">
    <property type="entry name" value="Multidrug efflux transporter AcrB TolC docking domain, DN and DC subdomains"/>
    <property type="match status" value="2"/>
</dbReference>
<feature type="transmembrane region" description="Helical" evidence="1">
    <location>
        <begin position="867"/>
        <end position="887"/>
    </location>
</feature>